<evidence type="ECO:0000313" key="2">
    <source>
        <dbReference type="Proteomes" id="UP000715781"/>
    </source>
</evidence>
<proteinExistence type="predicted"/>
<name>A0A951PVW6_9NOST</name>
<reference evidence="1" key="2">
    <citation type="journal article" date="2022" name="Microbiol. Resour. Announc.">
        <title>Metagenome Sequencing to Explore Phylogenomics of Terrestrial Cyanobacteria.</title>
        <authorList>
            <person name="Ward R.D."/>
            <person name="Stajich J.E."/>
            <person name="Johansen J.R."/>
            <person name="Huntemann M."/>
            <person name="Clum A."/>
            <person name="Foster B."/>
            <person name="Foster B."/>
            <person name="Roux S."/>
            <person name="Palaniappan K."/>
            <person name="Varghese N."/>
            <person name="Mukherjee S."/>
            <person name="Reddy T.B.K."/>
            <person name="Daum C."/>
            <person name="Copeland A."/>
            <person name="Chen I.A."/>
            <person name="Ivanova N.N."/>
            <person name="Kyrpides N.C."/>
            <person name="Shapiro N."/>
            <person name="Eloe-Fadrosh E.A."/>
            <person name="Pietrasiak N."/>
        </authorList>
    </citation>
    <scope>NUCLEOTIDE SEQUENCE</scope>
    <source>
        <strain evidence="1">JT2-VF2</strain>
    </source>
</reference>
<reference evidence="1" key="1">
    <citation type="submission" date="2021-05" db="EMBL/GenBank/DDBJ databases">
        <authorList>
            <person name="Pietrasiak N."/>
            <person name="Ward R."/>
            <person name="Stajich J.E."/>
            <person name="Kurbessoian T."/>
        </authorList>
    </citation>
    <scope>NUCLEOTIDE SEQUENCE</scope>
    <source>
        <strain evidence="1">JT2-VF2</strain>
    </source>
</reference>
<dbReference type="Proteomes" id="UP000715781">
    <property type="component" value="Unassembled WGS sequence"/>
</dbReference>
<organism evidence="1 2">
    <name type="scientific">Mojavia pulchra JT2-VF2</name>
    <dbReference type="NCBI Taxonomy" id="287848"/>
    <lineage>
        <taxon>Bacteria</taxon>
        <taxon>Bacillati</taxon>
        <taxon>Cyanobacteriota</taxon>
        <taxon>Cyanophyceae</taxon>
        <taxon>Nostocales</taxon>
        <taxon>Nostocaceae</taxon>
    </lineage>
</organism>
<sequence>MRFRSTAIAFITLLFNLRTQNFQLQISTLRFRSTAIAFTTPSFNLRTRNFELGT</sequence>
<protein>
    <submittedName>
        <fullName evidence="1">Uncharacterized protein</fullName>
    </submittedName>
</protein>
<evidence type="ECO:0000313" key="1">
    <source>
        <dbReference type="EMBL" id="MBW4560053.1"/>
    </source>
</evidence>
<gene>
    <name evidence="1" type="ORF">KME32_02660</name>
</gene>
<dbReference type="AlphaFoldDB" id="A0A951PVW6"/>
<accession>A0A951PVW6</accession>
<comment type="caution">
    <text evidence="1">The sequence shown here is derived from an EMBL/GenBank/DDBJ whole genome shotgun (WGS) entry which is preliminary data.</text>
</comment>
<dbReference type="EMBL" id="JAHHHN010000001">
    <property type="protein sequence ID" value="MBW4560053.1"/>
    <property type="molecule type" value="Genomic_DNA"/>
</dbReference>